<dbReference type="Pfam" id="PF05548">
    <property type="entry name" value="Peptidase_M11"/>
    <property type="match status" value="1"/>
</dbReference>
<dbReference type="Proteomes" id="UP000075714">
    <property type="component" value="Unassembled WGS sequence"/>
</dbReference>
<name>A0A150G011_GONPE</name>
<organism evidence="2 3">
    <name type="scientific">Gonium pectorale</name>
    <name type="common">Green alga</name>
    <dbReference type="NCBI Taxonomy" id="33097"/>
    <lineage>
        <taxon>Eukaryota</taxon>
        <taxon>Viridiplantae</taxon>
        <taxon>Chlorophyta</taxon>
        <taxon>core chlorophytes</taxon>
        <taxon>Chlorophyceae</taxon>
        <taxon>CS clade</taxon>
        <taxon>Chlamydomonadales</taxon>
        <taxon>Volvocaceae</taxon>
        <taxon>Gonium</taxon>
    </lineage>
</organism>
<feature type="domain" description="Peptidase M11 gametolysin" evidence="1">
    <location>
        <begin position="4"/>
        <end position="296"/>
    </location>
</feature>
<reference evidence="3" key="1">
    <citation type="journal article" date="2016" name="Nat. Commun.">
        <title>The Gonium pectorale genome demonstrates co-option of cell cycle regulation during the evolution of multicellularity.</title>
        <authorList>
            <person name="Hanschen E.R."/>
            <person name="Marriage T.N."/>
            <person name="Ferris P.J."/>
            <person name="Hamaji T."/>
            <person name="Toyoda A."/>
            <person name="Fujiyama A."/>
            <person name="Neme R."/>
            <person name="Noguchi H."/>
            <person name="Minakuchi Y."/>
            <person name="Suzuki M."/>
            <person name="Kawai-Toyooka H."/>
            <person name="Smith D.R."/>
            <person name="Sparks H."/>
            <person name="Anderson J."/>
            <person name="Bakaric R."/>
            <person name="Luria V."/>
            <person name="Karger A."/>
            <person name="Kirschner M.W."/>
            <person name="Durand P.M."/>
            <person name="Michod R.E."/>
            <person name="Nozaki H."/>
            <person name="Olson B.J."/>
        </authorList>
    </citation>
    <scope>NUCLEOTIDE SEQUENCE [LARGE SCALE GENOMIC DNA]</scope>
    <source>
        <strain evidence="3">NIES-2863</strain>
    </source>
</reference>
<proteinExistence type="predicted"/>
<keyword evidence="3" id="KW-1185">Reference proteome</keyword>
<gene>
    <name evidence="2" type="ORF">GPECTOR_97g754</name>
</gene>
<evidence type="ECO:0000259" key="1">
    <source>
        <dbReference type="Pfam" id="PF05548"/>
    </source>
</evidence>
<evidence type="ECO:0000313" key="2">
    <source>
        <dbReference type="EMBL" id="KXZ43216.1"/>
    </source>
</evidence>
<dbReference type="OrthoDB" id="531774at2759"/>
<sequence>MGAGLRNYYRTCSYNKTSFDPRNVVVVGPLQVDCSGTLVRGVFSYPFDASTSCGAAEQIFWVQAAEEQARLIAQTDPAVNDVMTYSSGVSGTPARRRVILMLPNQARCSWAGLADVSCASPTCRSFIKTTANQDAHVLFHELQHNYGLSHSGRGFDEYGDPTDPMGNFNSAGTRLLCHGAAYNYRIGWAKPINAVPGVGDGEYGMLTAANFSVANNHLTFTIPASYMTDENMVIVYLGASFRGEGAGYNDFPKYFLSYRAKAGGYGGFDNGLPTSSTNKLLIHSYLGEQTDRDFNRSQYIDTLPRSSDPVFGNGTVWDALSAGAPSYPYDNSTGLGGGLRVRLISWTPTAARVEVCRMYAAREGTPGSEECNDGVDRDW</sequence>
<accession>A0A150G011</accession>
<evidence type="ECO:0000313" key="3">
    <source>
        <dbReference type="Proteomes" id="UP000075714"/>
    </source>
</evidence>
<comment type="caution">
    <text evidence="2">The sequence shown here is derived from an EMBL/GenBank/DDBJ whole genome shotgun (WGS) entry which is preliminary data.</text>
</comment>
<dbReference type="EMBL" id="LSYV01000098">
    <property type="protein sequence ID" value="KXZ43216.1"/>
    <property type="molecule type" value="Genomic_DNA"/>
</dbReference>
<protein>
    <recommendedName>
        <fullName evidence="1">Peptidase M11 gametolysin domain-containing protein</fullName>
    </recommendedName>
</protein>
<dbReference type="AlphaFoldDB" id="A0A150G011"/>
<dbReference type="STRING" id="33097.A0A150G011"/>
<dbReference type="InterPro" id="IPR008752">
    <property type="entry name" value="Peptidase_M11"/>
</dbReference>